<keyword evidence="1" id="KW-0472">Membrane</keyword>
<protein>
    <recommendedName>
        <fullName evidence="4">YggT family protein</fullName>
    </recommendedName>
</protein>
<evidence type="ECO:0000313" key="2">
    <source>
        <dbReference type="EMBL" id="OGZ01983.1"/>
    </source>
</evidence>
<gene>
    <name evidence="2" type="ORF">A2946_00150</name>
</gene>
<comment type="caution">
    <text evidence="2">The sequence shown here is derived from an EMBL/GenBank/DDBJ whole genome shotgun (WGS) entry which is preliminary data.</text>
</comment>
<reference evidence="2 3" key="1">
    <citation type="journal article" date="2016" name="Nat. Commun.">
        <title>Thousands of microbial genomes shed light on interconnected biogeochemical processes in an aquifer system.</title>
        <authorList>
            <person name="Anantharaman K."/>
            <person name="Brown C.T."/>
            <person name="Hug L.A."/>
            <person name="Sharon I."/>
            <person name="Castelle C.J."/>
            <person name="Probst A.J."/>
            <person name="Thomas B.C."/>
            <person name="Singh A."/>
            <person name="Wilkins M.J."/>
            <person name="Karaoz U."/>
            <person name="Brodie E.L."/>
            <person name="Williams K.H."/>
            <person name="Hubbard S.S."/>
            <person name="Banfield J.F."/>
        </authorList>
    </citation>
    <scope>NUCLEOTIDE SEQUENCE [LARGE SCALE GENOMIC DNA]</scope>
</reference>
<organism evidence="2 3">
    <name type="scientific">Candidatus Liptonbacteria bacterium RIFCSPLOWO2_01_FULL_53_13</name>
    <dbReference type="NCBI Taxonomy" id="1798651"/>
    <lineage>
        <taxon>Bacteria</taxon>
        <taxon>Candidatus Liptoniibacteriota</taxon>
    </lineage>
</organism>
<evidence type="ECO:0008006" key="4">
    <source>
        <dbReference type="Google" id="ProtNLM"/>
    </source>
</evidence>
<dbReference type="Proteomes" id="UP000178348">
    <property type="component" value="Unassembled WGS sequence"/>
</dbReference>
<proteinExistence type="predicted"/>
<dbReference type="EMBL" id="MHLB01000025">
    <property type="protein sequence ID" value="OGZ01983.1"/>
    <property type="molecule type" value="Genomic_DNA"/>
</dbReference>
<sequence length="87" mass="9696">MNGLLALAQGLLWVRFALKLFAVGSSNALVAWVYKITKILRTPFEGIFPDLMIRNWAPVIELTTLLAIVVYALIHFIIGRVIRASEG</sequence>
<evidence type="ECO:0000256" key="1">
    <source>
        <dbReference type="SAM" id="Phobius"/>
    </source>
</evidence>
<accession>A0A1G2CKR0</accession>
<feature type="transmembrane region" description="Helical" evidence="1">
    <location>
        <begin position="55"/>
        <end position="78"/>
    </location>
</feature>
<keyword evidence="1" id="KW-1133">Transmembrane helix</keyword>
<evidence type="ECO:0000313" key="3">
    <source>
        <dbReference type="Proteomes" id="UP000178348"/>
    </source>
</evidence>
<dbReference type="AlphaFoldDB" id="A0A1G2CKR0"/>
<keyword evidence="1" id="KW-0812">Transmembrane</keyword>
<name>A0A1G2CKR0_9BACT</name>